<evidence type="ECO:0000259" key="27">
    <source>
        <dbReference type="Pfam" id="PF00905"/>
    </source>
</evidence>
<evidence type="ECO:0000256" key="21">
    <source>
        <dbReference type="ARBA" id="ARBA00023251"/>
    </source>
</evidence>
<keyword evidence="9" id="KW-0997">Cell inner membrane</keyword>
<keyword evidence="31" id="KW-1185">Reference proteome</keyword>
<comment type="catalytic activity">
    <reaction evidence="24">
        <text>Preferential cleavage: (Ac)2-L-Lys-D-Ala-|-D-Ala. Also transpeptidation of peptidyl-alanyl moieties that are N-acyl substituents of D-alanine.</text>
        <dbReference type="EC" id="3.4.16.4"/>
    </reaction>
</comment>
<evidence type="ECO:0000256" key="12">
    <source>
        <dbReference type="ARBA" id="ARBA00022676"/>
    </source>
</evidence>
<keyword evidence="19" id="KW-1133">Transmembrane helix</keyword>
<dbReference type="Pfam" id="PF17092">
    <property type="entry name" value="PCB_OB"/>
    <property type="match status" value="1"/>
</dbReference>
<feature type="domain" description="Penicillin-binding protein OB-like" evidence="29">
    <location>
        <begin position="317"/>
        <end position="421"/>
    </location>
</feature>
<evidence type="ECO:0000256" key="10">
    <source>
        <dbReference type="ARBA" id="ARBA00022645"/>
    </source>
</evidence>
<sequence>MRRLIKPLALLALLGIGGFLVVASCLYLYLSPKLPSVEELKEIELQIPLRIYSQDLKVIAEFGEKKRSPVSFDEIPQPMIDAFLAAEDDGFFEHSGIAVTGLLRAAGELITTGRIRSGGSTITMQVARNFFLSNRQEFTRKFNEILLAFKIEEGLTKQEILSLYTNKIYFGNRAYGIGAAANVYYGKKLNQLTLAESAMIAGLPKAPSSYNPIANPERALIRRNWILKRMLFLDNITEEQYQVALQEPDRASYHGSISELSAAYVAEMVRQQVVDKFGLKAYTEGYSAITTIDSTMQKQGVSAVQIGILAYDQRHGYRGPEETAVAEEEWSELLSKTSTFGTLEPVIVSDVADDRLWVLNRGGDIEELNWLDGLKDLRLYKTVNTRSAPITSAEDLFSRGDLIRIIRRDDGSPTLAQMPEVQAALVALNPQDGAIRTLVGGFDFRHSRFNRVTQALRQPGSNFKPFIYAAALNSGFTPASIINDAPVVFNDKNLEDMWRPENDGGKFYGPTRLREALYRSRNMVSIRLLRRMGIDRTLEGLQAFGFDTGDMPIDLSLALGSHALTPLKVASAYNIIANGGYSVSPYVLDTVIDRDGNIIYQATPKTLCNSCETGTVDSETNPVALAADPSNTDAKAYSAAVNQVDMQLEELLNSLADESIAEEERKSLEVIKRALQQRPTDKAAKPRADRVVNKQTAFLIDSMLKDVISRGTGVKAKVLKRTDLAGKTGTTNGPRDAWFSGYSPHLTVTTWVGFDNNAKIGRNEYGGSAALPIWIDFARQALEGKPDIERPQPDGIVMVKIDAKTGKRVAPNKSGIFEFFRTENVPELIGGETLPGGAVNSLPDDLF</sequence>
<feature type="domain" description="Penicillin-binding protein transpeptidase" evidence="27">
    <location>
        <begin position="668"/>
        <end position="773"/>
    </location>
</feature>
<feature type="domain" description="Glycosyl transferase family 51" evidence="28">
    <location>
        <begin position="57"/>
        <end position="230"/>
    </location>
</feature>
<keyword evidence="18" id="KW-0573">Peptidoglycan synthesis</keyword>
<keyword evidence="8" id="KW-1003">Cell membrane</keyword>
<dbReference type="EC" id="2.4.99.28" evidence="25"/>
<dbReference type="InterPro" id="IPR050396">
    <property type="entry name" value="Glycosyltr_51/Transpeptidase"/>
</dbReference>
<dbReference type="PANTHER" id="PTHR32282">
    <property type="entry name" value="BINDING PROTEIN TRANSPEPTIDASE, PUTATIVE-RELATED"/>
    <property type="match status" value="1"/>
</dbReference>
<evidence type="ECO:0000256" key="26">
    <source>
        <dbReference type="ARBA" id="ARBA00049902"/>
    </source>
</evidence>
<keyword evidence="11" id="KW-0645">Protease</keyword>
<evidence type="ECO:0000256" key="20">
    <source>
        <dbReference type="ARBA" id="ARBA00023136"/>
    </source>
</evidence>
<evidence type="ECO:0000256" key="1">
    <source>
        <dbReference type="ARBA" id="ARBA00002624"/>
    </source>
</evidence>
<evidence type="ECO:0000256" key="23">
    <source>
        <dbReference type="ARBA" id="ARBA00023316"/>
    </source>
</evidence>
<evidence type="ECO:0000256" key="24">
    <source>
        <dbReference type="ARBA" id="ARBA00034000"/>
    </source>
</evidence>
<feature type="domain" description="Penicillin-binding protein transpeptidase" evidence="27">
    <location>
        <begin position="424"/>
        <end position="600"/>
    </location>
</feature>
<dbReference type="EMBL" id="CP103416">
    <property type="protein sequence ID" value="UVW34590.1"/>
    <property type="molecule type" value="Genomic_DNA"/>
</dbReference>
<evidence type="ECO:0000256" key="14">
    <source>
        <dbReference type="ARBA" id="ARBA00022692"/>
    </source>
</evidence>
<evidence type="ECO:0000259" key="29">
    <source>
        <dbReference type="Pfam" id="PF17092"/>
    </source>
</evidence>
<dbReference type="Proteomes" id="UP001059934">
    <property type="component" value="Chromosome"/>
</dbReference>
<accession>A0ABY5TMM4</accession>
<keyword evidence="13" id="KW-0808">Transferase</keyword>
<gene>
    <name evidence="30" type="ORF">NYF23_11305</name>
</gene>
<evidence type="ECO:0000256" key="16">
    <source>
        <dbReference type="ARBA" id="ARBA00022960"/>
    </source>
</evidence>
<keyword evidence="15" id="KW-0378">Hydrolase</keyword>
<evidence type="ECO:0000256" key="4">
    <source>
        <dbReference type="ARBA" id="ARBA00007090"/>
    </source>
</evidence>
<name>A0ABY5TMM4_9GAMM</name>
<dbReference type="Pfam" id="PF00905">
    <property type="entry name" value="Transpeptidase"/>
    <property type="match status" value="2"/>
</dbReference>
<keyword evidence="10" id="KW-0121">Carboxypeptidase</keyword>
<proteinExistence type="inferred from homology"/>
<evidence type="ECO:0000256" key="8">
    <source>
        <dbReference type="ARBA" id="ARBA00022475"/>
    </source>
</evidence>
<dbReference type="PROSITE" id="PS51257">
    <property type="entry name" value="PROKAR_LIPOPROTEIN"/>
    <property type="match status" value="1"/>
</dbReference>
<dbReference type="Gene3D" id="1.10.3810.10">
    <property type="entry name" value="Biosynthetic peptidoglycan transglycosylase-like"/>
    <property type="match status" value="1"/>
</dbReference>
<dbReference type="InterPro" id="IPR001460">
    <property type="entry name" value="PCN-bd_Tpept"/>
</dbReference>
<evidence type="ECO:0000256" key="7">
    <source>
        <dbReference type="ARBA" id="ARBA00018638"/>
    </source>
</evidence>
<dbReference type="InterPro" id="IPR012338">
    <property type="entry name" value="Beta-lactam/transpept-like"/>
</dbReference>
<evidence type="ECO:0000256" key="9">
    <source>
        <dbReference type="ARBA" id="ARBA00022519"/>
    </source>
</evidence>
<dbReference type="SUPFAM" id="SSF56601">
    <property type="entry name" value="beta-lactamase/transpeptidase-like"/>
    <property type="match status" value="1"/>
</dbReference>
<evidence type="ECO:0000313" key="31">
    <source>
        <dbReference type="Proteomes" id="UP001059934"/>
    </source>
</evidence>
<evidence type="ECO:0000256" key="2">
    <source>
        <dbReference type="ARBA" id="ARBA00004249"/>
    </source>
</evidence>
<dbReference type="InterPro" id="IPR001264">
    <property type="entry name" value="Glyco_trans_51"/>
</dbReference>
<evidence type="ECO:0000256" key="22">
    <source>
        <dbReference type="ARBA" id="ARBA00023268"/>
    </source>
</evidence>
<organism evidence="30 31">
    <name type="scientific">SAR92 clade bacterium H455</name>
    <dbReference type="NCBI Taxonomy" id="2974818"/>
    <lineage>
        <taxon>Bacteria</taxon>
        <taxon>Pseudomonadati</taxon>
        <taxon>Pseudomonadota</taxon>
        <taxon>Gammaproteobacteria</taxon>
        <taxon>Cellvibrionales</taxon>
        <taxon>Porticoccaceae</taxon>
        <taxon>SAR92 clade</taxon>
    </lineage>
</organism>
<dbReference type="Gene3D" id="3.40.710.10">
    <property type="entry name" value="DD-peptidase/beta-lactamase superfamily"/>
    <property type="match status" value="3"/>
</dbReference>
<reference evidence="30" key="1">
    <citation type="submission" date="2022-08" db="EMBL/GenBank/DDBJ databases">
        <title>Catabolic pathway analysis in culturable SAR92 clade bacteria reveals their overlooked roles in DMSP degradation in coastal seas.</title>
        <authorList>
            <person name="He X."/>
            <person name="Zhang X."/>
            <person name="Zhang Y."/>
        </authorList>
    </citation>
    <scope>NUCLEOTIDE SEQUENCE</scope>
    <source>
        <strain evidence="30">H455</strain>
    </source>
</reference>
<dbReference type="EC" id="3.4.16.4" evidence="6"/>
<dbReference type="PANTHER" id="PTHR32282:SF27">
    <property type="entry name" value="PENICILLIN-BINDING PROTEIN 1A"/>
    <property type="match status" value="1"/>
</dbReference>
<evidence type="ECO:0000256" key="15">
    <source>
        <dbReference type="ARBA" id="ARBA00022801"/>
    </source>
</evidence>
<keyword evidence="12" id="KW-0328">Glycosyltransferase</keyword>
<keyword evidence="23" id="KW-0961">Cell wall biogenesis/degradation</keyword>
<dbReference type="NCBIfam" id="TIGR02074">
    <property type="entry name" value="PBP_1a_fam"/>
    <property type="match status" value="1"/>
</dbReference>
<dbReference type="InterPro" id="IPR031376">
    <property type="entry name" value="PCB_OB"/>
</dbReference>
<keyword evidence="21" id="KW-0046">Antibiotic resistance</keyword>
<evidence type="ECO:0000256" key="11">
    <source>
        <dbReference type="ARBA" id="ARBA00022670"/>
    </source>
</evidence>
<comment type="pathway">
    <text evidence="3">Cell wall biogenesis; peptidoglycan biosynthesis.</text>
</comment>
<evidence type="ECO:0000313" key="30">
    <source>
        <dbReference type="EMBL" id="UVW34590.1"/>
    </source>
</evidence>
<evidence type="ECO:0000256" key="19">
    <source>
        <dbReference type="ARBA" id="ARBA00022989"/>
    </source>
</evidence>
<evidence type="ECO:0000259" key="28">
    <source>
        <dbReference type="Pfam" id="PF00912"/>
    </source>
</evidence>
<dbReference type="InterPro" id="IPR036950">
    <property type="entry name" value="PBP_transglycosylase"/>
</dbReference>
<keyword evidence="17" id="KW-0735">Signal-anchor</keyword>
<keyword evidence="16" id="KW-0133">Cell shape</keyword>
<comment type="subcellular location">
    <subcellularLocation>
        <location evidence="2">Cell inner membrane</location>
        <topology evidence="2">Single-pass type II membrane protein</topology>
    </subcellularLocation>
</comment>
<evidence type="ECO:0000256" key="6">
    <source>
        <dbReference type="ARBA" id="ARBA00012448"/>
    </source>
</evidence>
<comment type="function">
    <text evidence="1">Cell wall formation. Synthesis of cross-linked peptidoglycan from the lipid intermediates. The enzyme has a penicillin-insensitive transglycosylase N-terminal domain (formation of linear glycan strands) and a penicillin-sensitive transpeptidase C-terminal domain (cross-linking of the peptide subunits).</text>
</comment>
<protein>
    <recommendedName>
        <fullName evidence="7">Penicillin-binding protein 1A</fullName>
        <ecNumber evidence="25">2.4.99.28</ecNumber>
        <ecNumber evidence="6">3.4.16.4</ecNumber>
    </recommendedName>
</protein>
<keyword evidence="14" id="KW-0812">Transmembrane</keyword>
<comment type="catalytic activity">
    <reaction evidence="26">
        <text>[GlcNAc-(1-&gt;4)-Mur2Ac(oyl-L-Ala-gamma-D-Glu-L-Lys-D-Ala-D-Ala)](n)-di-trans,octa-cis-undecaprenyl diphosphate + beta-D-GlcNAc-(1-&gt;4)-Mur2Ac(oyl-L-Ala-gamma-D-Glu-L-Lys-D-Ala-D-Ala)-di-trans,octa-cis-undecaprenyl diphosphate = [GlcNAc-(1-&gt;4)-Mur2Ac(oyl-L-Ala-gamma-D-Glu-L-Lys-D-Ala-D-Ala)](n+1)-di-trans,octa-cis-undecaprenyl diphosphate + di-trans,octa-cis-undecaprenyl diphosphate + H(+)</text>
        <dbReference type="Rhea" id="RHEA:23708"/>
        <dbReference type="Rhea" id="RHEA-COMP:9602"/>
        <dbReference type="Rhea" id="RHEA-COMP:9603"/>
        <dbReference type="ChEBI" id="CHEBI:15378"/>
        <dbReference type="ChEBI" id="CHEBI:58405"/>
        <dbReference type="ChEBI" id="CHEBI:60033"/>
        <dbReference type="ChEBI" id="CHEBI:78435"/>
        <dbReference type="EC" id="2.4.99.28"/>
    </reaction>
</comment>
<dbReference type="SUPFAM" id="SSF53955">
    <property type="entry name" value="Lysozyme-like"/>
    <property type="match status" value="1"/>
</dbReference>
<dbReference type="InterPro" id="IPR023346">
    <property type="entry name" value="Lysozyme-like_dom_sf"/>
</dbReference>
<keyword evidence="20" id="KW-0472">Membrane</keyword>
<evidence type="ECO:0000256" key="18">
    <source>
        <dbReference type="ARBA" id="ARBA00022984"/>
    </source>
</evidence>
<evidence type="ECO:0000256" key="25">
    <source>
        <dbReference type="ARBA" id="ARBA00044770"/>
    </source>
</evidence>
<comment type="similarity">
    <text evidence="4">In the C-terminal section; belongs to the transpeptidase family.</text>
</comment>
<dbReference type="Pfam" id="PF00912">
    <property type="entry name" value="Transgly"/>
    <property type="match status" value="1"/>
</dbReference>
<evidence type="ECO:0000256" key="3">
    <source>
        <dbReference type="ARBA" id="ARBA00004752"/>
    </source>
</evidence>
<comment type="similarity">
    <text evidence="5">In the N-terminal section; belongs to the glycosyltransferase 51 family.</text>
</comment>
<evidence type="ECO:0000256" key="17">
    <source>
        <dbReference type="ARBA" id="ARBA00022968"/>
    </source>
</evidence>
<evidence type="ECO:0000256" key="13">
    <source>
        <dbReference type="ARBA" id="ARBA00022679"/>
    </source>
</evidence>
<evidence type="ECO:0000256" key="5">
    <source>
        <dbReference type="ARBA" id="ARBA00007739"/>
    </source>
</evidence>
<keyword evidence="22" id="KW-0511">Multifunctional enzyme</keyword>